<evidence type="ECO:0000256" key="5">
    <source>
        <dbReference type="PROSITE-ProRule" id="PRU01016"/>
    </source>
</evidence>
<dbReference type="InterPro" id="IPR029063">
    <property type="entry name" value="SAM-dependent_MTases_sf"/>
</dbReference>
<keyword evidence="4" id="KW-0680">Restriction system</keyword>
<dbReference type="RefSeq" id="WP_116224433.1">
    <property type="nucleotide sequence ID" value="NZ_AP018437.1"/>
</dbReference>
<comment type="caution">
    <text evidence="8">The sequence shown here is derived from an EMBL/GenBank/DDBJ whole genome shotgun (WGS) entry which is preliminary data.</text>
</comment>
<comment type="similarity">
    <text evidence="5 6">Belongs to the class I-like SAM-binding methyltransferase superfamily. C5-methyltransferase family.</text>
</comment>
<dbReference type="PANTHER" id="PTHR10629:SF52">
    <property type="entry name" value="DNA (CYTOSINE-5)-METHYLTRANSFERASE 1"/>
    <property type="match status" value="1"/>
</dbReference>
<dbReference type="InterPro" id="IPR001525">
    <property type="entry name" value="C5_MeTfrase"/>
</dbReference>
<dbReference type="PANTHER" id="PTHR10629">
    <property type="entry name" value="CYTOSINE-SPECIFIC METHYLTRANSFERASE"/>
    <property type="match status" value="1"/>
</dbReference>
<evidence type="ECO:0000313" key="9">
    <source>
        <dbReference type="Proteomes" id="UP000256388"/>
    </source>
</evidence>
<dbReference type="Proteomes" id="UP000256388">
    <property type="component" value="Unassembled WGS sequence"/>
</dbReference>
<evidence type="ECO:0000256" key="3">
    <source>
        <dbReference type="ARBA" id="ARBA00022691"/>
    </source>
</evidence>
<keyword evidence="2 5" id="KW-0808">Transferase</keyword>
<protein>
    <recommendedName>
        <fullName evidence="7">Cytosine-specific methyltransferase</fullName>
        <ecNumber evidence="7">2.1.1.37</ecNumber>
    </recommendedName>
</protein>
<evidence type="ECO:0000313" key="8">
    <source>
        <dbReference type="EMBL" id="REG11296.1"/>
    </source>
</evidence>
<dbReference type="PROSITE" id="PS51679">
    <property type="entry name" value="SAM_MT_C5"/>
    <property type="match status" value="1"/>
</dbReference>
<dbReference type="GO" id="GO:0032259">
    <property type="term" value="P:methylation"/>
    <property type="evidence" value="ECO:0007669"/>
    <property type="project" value="UniProtKB-KW"/>
</dbReference>
<dbReference type="InterPro" id="IPR050390">
    <property type="entry name" value="C5-Methyltransferase"/>
</dbReference>
<sequence>MAAIRKRFTFIDLFSGAGGFSVGFQKEGFISVFANDNNKDCCVTYNINFGNHCVCGDISDIENFPKTEVVIGGPPCQGFSNLGSHKEDDPRNQLWKQFIRVVEQQEPKCVVVENVPPLLKSDEGKNIIDALSALGYIVDGRILNAADYGSFQKRMRTIIMASKTGKLIFPLQTHIDPEKYSEITPEIQKWRTVREAIGDLPLEPTDDDLHFRRNPTSKSIERYKHIPPGGNRWDLPIELMPDCWIRKTSGGTDLFGRLWWDRPSVTIRTEFFKPEKGRYLHPEANRPITHREAARLQGFPDEFIFTGSKTSIARQIGNAIPVQLAQAIARAVKNMLI</sequence>
<dbReference type="Gene3D" id="3.90.120.10">
    <property type="entry name" value="DNA Methylase, subunit A, domain 2"/>
    <property type="match status" value="1"/>
</dbReference>
<keyword evidence="9" id="KW-1185">Reference proteome</keyword>
<dbReference type="GO" id="GO:0003886">
    <property type="term" value="F:DNA (cytosine-5-)-methyltransferase activity"/>
    <property type="evidence" value="ECO:0007669"/>
    <property type="project" value="UniProtKB-EC"/>
</dbReference>
<proteinExistence type="inferred from homology"/>
<dbReference type="Gene3D" id="3.40.50.150">
    <property type="entry name" value="Vaccinia Virus protein VP39"/>
    <property type="match status" value="1"/>
</dbReference>
<organism evidence="8 9">
    <name type="scientific">Pelolinea submarina</name>
    <dbReference type="NCBI Taxonomy" id="913107"/>
    <lineage>
        <taxon>Bacteria</taxon>
        <taxon>Bacillati</taxon>
        <taxon>Chloroflexota</taxon>
        <taxon>Anaerolineae</taxon>
        <taxon>Anaerolineales</taxon>
        <taxon>Anaerolineaceae</taxon>
        <taxon>Pelolinea</taxon>
    </lineage>
</organism>
<evidence type="ECO:0000256" key="2">
    <source>
        <dbReference type="ARBA" id="ARBA00022679"/>
    </source>
</evidence>
<dbReference type="GO" id="GO:0009307">
    <property type="term" value="P:DNA restriction-modification system"/>
    <property type="evidence" value="ECO:0007669"/>
    <property type="project" value="UniProtKB-KW"/>
</dbReference>
<keyword evidence="3 5" id="KW-0949">S-adenosyl-L-methionine</keyword>
<accession>A0A347ZS58</accession>
<evidence type="ECO:0000256" key="1">
    <source>
        <dbReference type="ARBA" id="ARBA00022603"/>
    </source>
</evidence>
<dbReference type="GO" id="GO:0003677">
    <property type="term" value="F:DNA binding"/>
    <property type="evidence" value="ECO:0007669"/>
    <property type="project" value="TreeGrafter"/>
</dbReference>
<evidence type="ECO:0000256" key="4">
    <source>
        <dbReference type="ARBA" id="ARBA00022747"/>
    </source>
</evidence>
<dbReference type="EMBL" id="QUMS01000001">
    <property type="protein sequence ID" value="REG11296.1"/>
    <property type="molecule type" value="Genomic_DNA"/>
</dbReference>
<gene>
    <name evidence="8" type="ORF">DFR64_1174</name>
</gene>
<dbReference type="OrthoDB" id="9813719at2"/>
<dbReference type="EC" id="2.1.1.37" evidence="7"/>
<feature type="active site" evidence="5">
    <location>
        <position position="76"/>
    </location>
</feature>
<keyword evidence="1 5" id="KW-0489">Methyltransferase</keyword>
<reference evidence="8 9" key="1">
    <citation type="submission" date="2018-08" db="EMBL/GenBank/DDBJ databases">
        <title>Genomic Encyclopedia of Type Strains, Phase IV (KMG-IV): sequencing the most valuable type-strain genomes for metagenomic binning, comparative biology and taxonomic classification.</title>
        <authorList>
            <person name="Goeker M."/>
        </authorList>
    </citation>
    <scope>NUCLEOTIDE SEQUENCE [LARGE SCALE GENOMIC DNA]</scope>
    <source>
        <strain evidence="8 9">DSM 23923</strain>
    </source>
</reference>
<comment type="catalytic activity">
    <reaction evidence="7">
        <text>a 2'-deoxycytidine in DNA + S-adenosyl-L-methionine = a 5-methyl-2'-deoxycytidine in DNA + S-adenosyl-L-homocysteine + H(+)</text>
        <dbReference type="Rhea" id="RHEA:13681"/>
        <dbReference type="Rhea" id="RHEA-COMP:11369"/>
        <dbReference type="Rhea" id="RHEA-COMP:11370"/>
        <dbReference type="ChEBI" id="CHEBI:15378"/>
        <dbReference type="ChEBI" id="CHEBI:57856"/>
        <dbReference type="ChEBI" id="CHEBI:59789"/>
        <dbReference type="ChEBI" id="CHEBI:85452"/>
        <dbReference type="ChEBI" id="CHEBI:85454"/>
        <dbReference type="EC" id="2.1.1.37"/>
    </reaction>
</comment>
<dbReference type="NCBIfam" id="TIGR00675">
    <property type="entry name" value="dcm"/>
    <property type="match status" value="1"/>
</dbReference>
<evidence type="ECO:0000256" key="6">
    <source>
        <dbReference type="RuleBase" id="RU000416"/>
    </source>
</evidence>
<evidence type="ECO:0000256" key="7">
    <source>
        <dbReference type="RuleBase" id="RU000417"/>
    </source>
</evidence>
<dbReference type="Pfam" id="PF00145">
    <property type="entry name" value="DNA_methylase"/>
    <property type="match status" value="1"/>
</dbReference>
<dbReference type="SUPFAM" id="SSF53335">
    <property type="entry name" value="S-adenosyl-L-methionine-dependent methyltransferases"/>
    <property type="match status" value="1"/>
</dbReference>
<dbReference type="PROSITE" id="PS00095">
    <property type="entry name" value="C5_MTASE_2"/>
    <property type="match status" value="1"/>
</dbReference>
<dbReference type="InterPro" id="IPR018117">
    <property type="entry name" value="C5_DNA_meth_AS"/>
</dbReference>
<dbReference type="AlphaFoldDB" id="A0A347ZS58"/>
<dbReference type="PRINTS" id="PR00105">
    <property type="entry name" value="C5METTRFRASE"/>
</dbReference>
<name>A0A347ZS58_9CHLR</name>
<dbReference type="PROSITE" id="PS00094">
    <property type="entry name" value="C5_MTASE_1"/>
    <property type="match status" value="1"/>
</dbReference>
<dbReference type="GO" id="GO:0044027">
    <property type="term" value="P:negative regulation of gene expression via chromosomal CpG island methylation"/>
    <property type="evidence" value="ECO:0007669"/>
    <property type="project" value="TreeGrafter"/>
</dbReference>
<dbReference type="InterPro" id="IPR031303">
    <property type="entry name" value="C5_meth_CS"/>
</dbReference>